<gene>
    <name evidence="1" type="ORF">rsdtw13_17290</name>
</gene>
<keyword evidence="1" id="KW-0067">ATP-binding</keyword>
<sequence>MFELSLIGVKKYMEATLVLKDITFQVYSGEKVGIVGVNGSGKSTILKLIAGIEPMNYCIGYPDAYSPGYDEGFVNVPRGASIAYLEQLPQYSDELKVIDVLNLAFEEIHSIENRMHELEDKMKVLKHAELEKALKQYSELLELYEVKGGYDIDEKLSKICKGLKLDDDFLNKKFDLLSGGEKTTVMLGKLLIDNPDILLLDEPTNHLDMESIEWLESYLKDYKGIVIVVSHDRYFLDNVVTKIVEVEDKVSISYKGNYTSYINQKEENMRIQYENYREQQKKINNLEKNIKELRDWAMRADNNKFFRRATSMQIKLNKMDRIDKPLFEKQNMKLNLKSAGRSGNETIKAVGLCKSYEDKIIFNDANLLVNFGERVALIGPNGSGKTTFLKLLFGEESPDDGVINLGASVMSAYLPQKITFDNEELTVLEYFREDISILEGKAREYLSKFMFYGSNVFKKIRHLSGGERIRLKLSKLLYEDINLLILDEPTNHLDIDSIETFEEALGEFKGTIFFISHDRYFINKMGERVIAVEDTKLKSYPGDYDYYKSIKEKESMHQLVTKEPTLKNKKTKPQRNKYY</sequence>
<reference evidence="1" key="1">
    <citation type="journal article" date="2025" name="Int. J. Syst. Evol. Microbiol.">
        <title>Inconstantimicrobium mannanitabidum sp. nov., a novel member of the family Clostridiaceae isolated from anoxic soil under the treatment of reductive soil disinfestation.</title>
        <authorList>
            <person name="Ueki A."/>
            <person name="Tonouchi A."/>
            <person name="Honma S."/>
            <person name="Kaku N."/>
            <person name="Ueki K."/>
        </authorList>
    </citation>
    <scope>NUCLEOTIDE SEQUENCE</scope>
    <source>
        <strain evidence="1">TW13</strain>
    </source>
</reference>
<name>A0ACB5RBL6_9CLOT</name>
<evidence type="ECO:0000313" key="1">
    <source>
        <dbReference type="EMBL" id="GKX66471.1"/>
    </source>
</evidence>
<accession>A0ACB5RBL6</accession>
<comment type="caution">
    <text evidence="1">The sequence shown here is derived from an EMBL/GenBank/DDBJ whole genome shotgun (WGS) entry which is preliminary data.</text>
</comment>
<keyword evidence="1" id="KW-0547">Nucleotide-binding</keyword>
<organism evidence="1 2">
    <name type="scientific">Inconstantimicrobium mannanitabidum</name>
    <dbReference type="NCBI Taxonomy" id="1604901"/>
    <lineage>
        <taxon>Bacteria</taxon>
        <taxon>Bacillati</taxon>
        <taxon>Bacillota</taxon>
        <taxon>Clostridia</taxon>
        <taxon>Eubacteriales</taxon>
        <taxon>Clostridiaceae</taxon>
        <taxon>Inconstantimicrobium</taxon>
    </lineage>
</organism>
<evidence type="ECO:0000313" key="2">
    <source>
        <dbReference type="Proteomes" id="UP001058074"/>
    </source>
</evidence>
<dbReference type="Proteomes" id="UP001058074">
    <property type="component" value="Unassembled WGS sequence"/>
</dbReference>
<dbReference type="EMBL" id="BROD01000001">
    <property type="protein sequence ID" value="GKX66471.1"/>
    <property type="molecule type" value="Genomic_DNA"/>
</dbReference>
<keyword evidence="2" id="KW-1185">Reference proteome</keyword>
<proteinExistence type="predicted"/>
<protein>
    <submittedName>
        <fullName evidence="1">ABC transporter ATP-binding protein</fullName>
    </submittedName>
</protein>